<evidence type="ECO:0000313" key="3">
    <source>
        <dbReference type="Proteomes" id="UP000678679"/>
    </source>
</evidence>
<keyword evidence="3" id="KW-1185">Reference proteome</keyword>
<reference evidence="2 3" key="1">
    <citation type="submission" date="2021-05" db="EMBL/GenBank/DDBJ databases">
        <title>Comparative genomic studies on the polysaccharide-degrading batcterial strains of the Flammeovirga genus.</title>
        <authorList>
            <person name="Zewei F."/>
            <person name="Zheng Z."/>
            <person name="Yu L."/>
            <person name="Ruyue G."/>
            <person name="Yanhong M."/>
            <person name="Yuanyuan C."/>
            <person name="Jingyan G."/>
            <person name="Wenjun H."/>
        </authorList>
    </citation>
    <scope>NUCLEOTIDE SEQUENCE [LARGE SCALE GENOMIC DNA]</scope>
    <source>
        <strain evidence="2 3">NBRC:100898</strain>
    </source>
</reference>
<evidence type="ECO:0000256" key="1">
    <source>
        <dbReference type="SAM" id="SignalP"/>
    </source>
</evidence>
<organism evidence="2 3">
    <name type="scientific">Flammeovirga yaeyamensis</name>
    <dbReference type="NCBI Taxonomy" id="367791"/>
    <lineage>
        <taxon>Bacteria</taxon>
        <taxon>Pseudomonadati</taxon>
        <taxon>Bacteroidota</taxon>
        <taxon>Cytophagia</taxon>
        <taxon>Cytophagales</taxon>
        <taxon>Flammeovirgaceae</taxon>
        <taxon>Flammeovirga</taxon>
    </lineage>
</organism>
<dbReference type="EMBL" id="CP076133">
    <property type="protein sequence ID" value="QWG04587.1"/>
    <property type="molecule type" value="Genomic_DNA"/>
</dbReference>
<dbReference type="KEGG" id="fya:KMW28_27195"/>
<sequence length="169" mass="19039">MKNLFISIIVFISFAANAQDFNINDTVTVQVNKHRTASYVVSKISNRRFAGHNVKTEYLGGYPIHKIIDVRKAQTSDEKFLAASLEELYALRTEIRMRKEHAQHKANANGGWKAAGLVTTGVAAFLYAPVTVPGIIMIAASPIRKWKRQVKECDRKLDKLNARINELKK</sequence>
<accession>A0AAX1NAT3</accession>
<feature type="signal peptide" evidence="1">
    <location>
        <begin position="1"/>
        <end position="18"/>
    </location>
</feature>
<evidence type="ECO:0000313" key="2">
    <source>
        <dbReference type="EMBL" id="QWG04587.1"/>
    </source>
</evidence>
<protein>
    <submittedName>
        <fullName evidence="2">Uncharacterized protein</fullName>
    </submittedName>
</protein>
<keyword evidence="1" id="KW-0732">Signal</keyword>
<name>A0AAX1NAT3_9BACT</name>
<feature type="chain" id="PRO_5043791192" evidence="1">
    <location>
        <begin position="19"/>
        <end position="169"/>
    </location>
</feature>
<dbReference type="AlphaFoldDB" id="A0AAX1NAT3"/>
<proteinExistence type="predicted"/>
<dbReference type="RefSeq" id="WP_169665479.1">
    <property type="nucleotide sequence ID" value="NZ_CP076133.1"/>
</dbReference>
<dbReference type="Proteomes" id="UP000678679">
    <property type="component" value="Chromosome 2"/>
</dbReference>
<gene>
    <name evidence="2" type="ORF">KMW28_27195</name>
</gene>